<dbReference type="GO" id="GO:0005886">
    <property type="term" value="C:plasma membrane"/>
    <property type="evidence" value="ECO:0007669"/>
    <property type="project" value="InterPro"/>
</dbReference>
<keyword evidence="3" id="KW-1133">Transmembrane helix</keyword>
<keyword evidence="1" id="KW-0479">Metal-binding</keyword>
<organism evidence="4 5">
    <name type="scientific">Stygiobacter electus</name>
    <dbReference type="NCBI Taxonomy" id="3032292"/>
    <lineage>
        <taxon>Bacteria</taxon>
        <taxon>Pseudomonadati</taxon>
        <taxon>Ignavibacteriota</taxon>
        <taxon>Ignavibacteria</taxon>
        <taxon>Ignavibacteriales</taxon>
        <taxon>Melioribacteraceae</taxon>
        <taxon>Stygiobacter</taxon>
    </lineage>
</organism>
<keyword evidence="5" id="KW-1185">Reference proteome</keyword>
<evidence type="ECO:0000313" key="5">
    <source>
        <dbReference type="Proteomes" id="UP001221302"/>
    </source>
</evidence>
<protein>
    <submittedName>
        <fullName evidence="4">Uncharacterized protein</fullName>
    </submittedName>
</protein>
<dbReference type="RefSeq" id="WP_321536890.1">
    <property type="nucleotide sequence ID" value="NZ_JARGDL010000027.1"/>
</dbReference>
<dbReference type="AlphaFoldDB" id="A0AAE3P2X6"/>
<name>A0AAE3P2X6_9BACT</name>
<dbReference type="GO" id="GO:0017004">
    <property type="term" value="P:cytochrome complex assembly"/>
    <property type="evidence" value="ECO:0007669"/>
    <property type="project" value="UniProtKB-KW"/>
</dbReference>
<reference evidence="4" key="1">
    <citation type="submission" date="2023-03" db="EMBL/GenBank/DDBJ databases">
        <title>Stygiobacter electus gen. nov., sp. nov., facultatively anaerobic thermotolerant bacterium of the class Ignavibacteria from a well of Yessentuki mineral water deposit.</title>
        <authorList>
            <person name="Podosokorskaya O.A."/>
            <person name="Elcheninov A.G."/>
            <person name="Petrova N.F."/>
            <person name="Zavarzina D.G."/>
            <person name="Kublanov I.V."/>
            <person name="Merkel A.Y."/>
        </authorList>
    </citation>
    <scope>NUCLEOTIDE SEQUENCE</scope>
    <source>
        <strain evidence="4">09-Me</strain>
    </source>
</reference>
<keyword evidence="1" id="KW-0349">Heme</keyword>
<keyword evidence="2" id="KW-0201">Cytochrome c-type biogenesis</keyword>
<accession>A0AAE3P2X6</accession>
<dbReference type="EMBL" id="JARGDL010000027">
    <property type="protein sequence ID" value="MDF1613119.1"/>
    <property type="molecule type" value="Genomic_DNA"/>
</dbReference>
<dbReference type="SUPFAM" id="SSF82093">
    <property type="entry name" value="Heme chaperone CcmE"/>
    <property type="match status" value="1"/>
</dbReference>
<comment type="caution">
    <text evidence="4">The sequence shown here is derived from an EMBL/GenBank/DDBJ whole genome shotgun (WGS) entry which is preliminary data.</text>
</comment>
<gene>
    <name evidence="4" type="ORF">P0M35_13215</name>
</gene>
<keyword evidence="1" id="KW-0408">Iron</keyword>
<proteinExistence type="predicted"/>
<dbReference type="Proteomes" id="UP001221302">
    <property type="component" value="Unassembled WGS sequence"/>
</dbReference>
<dbReference type="InterPro" id="IPR036127">
    <property type="entry name" value="CcmE-like_sf"/>
</dbReference>
<dbReference type="GO" id="GO:0017003">
    <property type="term" value="P:protein-heme linkage"/>
    <property type="evidence" value="ECO:0007669"/>
    <property type="project" value="InterPro"/>
</dbReference>
<evidence type="ECO:0000256" key="1">
    <source>
        <dbReference type="ARBA" id="ARBA00022617"/>
    </source>
</evidence>
<keyword evidence="3" id="KW-0812">Transmembrane</keyword>
<feature type="transmembrane region" description="Helical" evidence="3">
    <location>
        <begin position="14"/>
        <end position="33"/>
    </location>
</feature>
<evidence type="ECO:0000256" key="3">
    <source>
        <dbReference type="SAM" id="Phobius"/>
    </source>
</evidence>
<evidence type="ECO:0000313" key="4">
    <source>
        <dbReference type="EMBL" id="MDF1613119.1"/>
    </source>
</evidence>
<sequence>MKKLFTKGWIPTKLIFPAVLVAVIAVIYFTYFAPTKELGSFSKFSSGAEINQNINVRIDKSAGFDKDANGNIISFYVLDKNNVKVQVTSHESIPPEIADADIVELLGHMHGGNFTAGKITILK</sequence>
<evidence type="ECO:0000256" key="2">
    <source>
        <dbReference type="ARBA" id="ARBA00022748"/>
    </source>
</evidence>
<keyword evidence="3" id="KW-0472">Membrane</keyword>